<protein>
    <submittedName>
        <fullName evidence="2">Uncharacterized protein</fullName>
    </submittedName>
</protein>
<organism evidence="2 3">
    <name type="scientific">Plasmodium falciparum MaliPS096_E11</name>
    <dbReference type="NCBI Taxonomy" id="1036727"/>
    <lineage>
        <taxon>Eukaryota</taxon>
        <taxon>Sar</taxon>
        <taxon>Alveolata</taxon>
        <taxon>Apicomplexa</taxon>
        <taxon>Aconoidasida</taxon>
        <taxon>Haemosporida</taxon>
        <taxon>Plasmodiidae</taxon>
        <taxon>Plasmodium</taxon>
        <taxon>Plasmodium (Laverania)</taxon>
    </lineage>
</organism>
<sequence>MYISIIYIEPLNVYYLKKLKFFIIFLIYYVKNLLFIFFLTIGLKFLNINLFLNKRNNITFLKYHNKRRIFKFYSTNFINIIYKYIMTIHINDLFYNIFIFKLLSNIKIYVNKNRKAYI</sequence>
<gene>
    <name evidence="2" type="ORF">PFMALIP_00419</name>
</gene>
<proteinExistence type="predicted"/>
<name>A0A024WWZ5_PLAFA</name>
<evidence type="ECO:0000256" key="1">
    <source>
        <dbReference type="SAM" id="Phobius"/>
    </source>
</evidence>
<dbReference type="EMBL" id="KI925485">
    <property type="protein sequence ID" value="ETW51443.1"/>
    <property type="molecule type" value="Genomic_DNA"/>
</dbReference>
<feature type="transmembrane region" description="Helical" evidence="1">
    <location>
        <begin position="21"/>
        <end position="48"/>
    </location>
</feature>
<keyword evidence="1" id="KW-1133">Transmembrane helix</keyword>
<evidence type="ECO:0000313" key="3">
    <source>
        <dbReference type="Proteomes" id="UP000030699"/>
    </source>
</evidence>
<reference evidence="2 3" key="1">
    <citation type="submission" date="2013-02" db="EMBL/GenBank/DDBJ databases">
        <title>The Genome Annotation of Plasmodium falciparum MaliPS096_E11.</title>
        <authorList>
            <consortium name="The Broad Institute Genome Sequencing Platform"/>
            <consortium name="The Broad Institute Genome Sequencing Center for Infectious Disease"/>
            <person name="Neafsey D."/>
            <person name="Hoffman S."/>
            <person name="Volkman S."/>
            <person name="Rosenthal P."/>
            <person name="Walker B."/>
            <person name="Young S.K."/>
            <person name="Zeng Q."/>
            <person name="Gargeya S."/>
            <person name="Fitzgerald M."/>
            <person name="Haas B."/>
            <person name="Abouelleil A."/>
            <person name="Allen A.W."/>
            <person name="Alvarado L."/>
            <person name="Arachchi H.M."/>
            <person name="Berlin A.M."/>
            <person name="Chapman S.B."/>
            <person name="Gainer-Dewar J."/>
            <person name="Goldberg J."/>
            <person name="Griggs A."/>
            <person name="Gujja S."/>
            <person name="Hansen M."/>
            <person name="Howarth C."/>
            <person name="Imamovic A."/>
            <person name="Ireland A."/>
            <person name="Larimer J."/>
            <person name="McCowan C."/>
            <person name="Murphy C."/>
            <person name="Pearson M."/>
            <person name="Poon T.W."/>
            <person name="Priest M."/>
            <person name="Roberts A."/>
            <person name="Saif S."/>
            <person name="Shea T."/>
            <person name="Sisk P."/>
            <person name="Sykes S."/>
            <person name="Wortman J."/>
            <person name="Nusbaum C."/>
            <person name="Birren B."/>
        </authorList>
    </citation>
    <scope>NUCLEOTIDE SEQUENCE [LARGE SCALE GENOMIC DNA]</scope>
    <source>
        <strain evidence="2 3">MaliPS096_E11</strain>
    </source>
</reference>
<evidence type="ECO:0000313" key="2">
    <source>
        <dbReference type="EMBL" id="ETW51443.1"/>
    </source>
</evidence>
<accession>A0A024WWZ5</accession>
<keyword evidence="1" id="KW-0812">Transmembrane</keyword>
<dbReference type="Proteomes" id="UP000030699">
    <property type="component" value="Unassembled WGS sequence"/>
</dbReference>
<dbReference type="AlphaFoldDB" id="A0A024WWZ5"/>
<keyword evidence="1" id="KW-0472">Membrane</keyword>
<reference evidence="2 3" key="2">
    <citation type="submission" date="2013-02" db="EMBL/GenBank/DDBJ databases">
        <title>The Genome Sequence of Plasmodium falciparum MaliPS096_E11.</title>
        <authorList>
            <consortium name="The Broad Institute Genome Sequencing Platform"/>
            <consortium name="The Broad Institute Genome Sequencing Center for Infectious Disease"/>
            <person name="Neafsey D."/>
            <person name="Cheeseman I."/>
            <person name="Volkman S."/>
            <person name="Adams J."/>
            <person name="Walker B."/>
            <person name="Young S.K."/>
            <person name="Zeng Q."/>
            <person name="Gargeya S."/>
            <person name="Fitzgerald M."/>
            <person name="Haas B."/>
            <person name="Abouelleil A."/>
            <person name="Alvarado L."/>
            <person name="Arachchi H.M."/>
            <person name="Berlin A.M."/>
            <person name="Chapman S.B."/>
            <person name="Dewar J."/>
            <person name="Goldberg J."/>
            <person name="Griggs A."/>
            <person name="Gujja S."/>
            <person name="Hansen M."/>
            <person name="Howarth C."/>
            <person name="Imamovic A."/>
            <person name="Larimer J."/>
            <person name="McCowan C."/>
            <person name="Murphy C."/>
            <person name="Neiman D."/>
            <person name="Pearson M."/>
            <person name="Priest M."/>
            <person name="Roberts A."/>
            <person name="Saif S."/>
            <person name="Shea T."/>
            <person name="Sisk P."/>
            <person name="Sykes S."/>
            <person name="Wortman J."/>
            <person name="Nusbaum C."/>
            <person name="Birren B."/>
        </authorList>
    </citation>
    <scope>NUCLEOTIDE SEQUENCE [LARGE SCALE GENOMIC DNA]</scope>
    <source>
        <strain evidence="2 3">MaliPS096_E11</strain>
    </source>
</reference>